<evidence type="ECO:0000256" key="5">
    <source>
        <dbReference type="ARBA" id="ARBA00022840"/>
    </source>
</evidence>
<proteinExistence type="predicted"/>
<keyword evidence="4 11" id="KW-0347">Helicase</keyword>
<organism evidence="11 12">
    <name type="scientific">Tieghemostelium lacteum</name>
    <name type="common">Slime mold</name>
    <name type="synonym">Dictyostelium lacteum</name>
    <dbReference type="NCBI Taxonomy" id="361077"/>
    <lineage>
        <taxon>Eukaryota</taxon>
        <taxon>Amoebozoa</taxon>
        <taxon>Evosea</taxon>
        <taxon>Eumycetozoa</taxon>
        <taxon>Dictyostelia</taxon>
        <taxon>Dictyosteliales</taxon>
        <taxon>Raperosteliaceae</taxon>
        <taxon>Tieghemostelium</taxon>
    </lineage>
</organism>
<dbReference type="CDD" id="cd18787">
    <property type="entry name" value="SF2_C_DEAD"/>
    <property type="match status" value="1"/>
</dbReference>
<dbReference type="EMBL" id="LODT01000021">
    <property type="protein sequence ID" value="KYQ96745.1"/>
    <property type="molecule type" value="Genomic_DNA"/>
</dbReference>
<dbReference type="PROSITE" id="PS51194">
    <property type="entry name" value="HELICASE_CTER"/>
    <property type="match status" value="1"/>
</dbReference>
<dbReference type="PROSITE" id="PS51195">
    <property type="entry name" value="Q_MOTIF"/>
    <property type="match status" value="1"/>
</dbReference>
<dbReference type="STRING" id="361077.A0A151ZS35"/>
<dbReference type="PANTHER" id="PTHR47958">
    <property type="entry name" value="ATP-DEPENDENT RNA HELICASE DBP3"/>
    <property type="match status" value="1"/>
</dbReference>
<dbReference type="InterPro" id="IPR014014">
    <property type="entry name" value="RNA_helicase_DEAD_Q_motif"/>
</dbReference>
<dbReference type="InterPro" id="IPR027417">
    <property type="entry name" value="P-loop_NTPase"/>
</dbReference>
<feature type="compositionally biased region" description="Low complexity" evidence="7">
    <location>
        <begin position="471"/>
        <end position="484"/>
    </location>
</feature>
<dbReference type="GO" id="GO:0003724">
    <property type="term" value="F:RNA helicase activity"/>
    <property type="evidence" value="ECO:0007669"/>
    <property type="project" value="UniProtKB-EC"/>
</dbReference>
<dbReference type="InParanoid" id="A0A151ZS35"/>
<dbReference type="GO" id="GO:0005524">
    <property type="term" value="F:ATP binding"/>
    <property type="evidence" value="ECO:0007669"/>
    <property type="project" value="UniProtKB-KW"/>
</dbReference>
<sequence length="484" mass="54235">MSEQTHNETTENNENETNETENKEIEDIKNLEIETHKDEEEEEIIQLKSDQLEDLETELVVQSSDLKSQPIYSQGTFEELNLKPELLKGVYAMGFNKPSRIQANALPVIINTKNNLVAQSQSGTGKTGAFTLGMLNCVDPKLNETQVICLSPTHELSTQIYTFVCKIGQFTNIQPLLVIPDAIIPQTIKSQIIIGTPGKVGDFLQTKKINSKHVKMFVLDEADFLVGQRGMKDQVLKIQSYLPKNVRVLLFSATFSVGVDEVINRMVKEPNVRITLKRSELSIDKILQYYINCDTSDNKSIILSELFGYISVGQAIVFVQTRATCSSLTKLMMEEGFPVSQLHGDMTTDERDQSIKRFKEGKTKILISTNVTSRGIDILQVSLVINYDMPIDENGKPDPVLYLHRIGRVGRFGRSGVAITLVHDETSLKQITRISEHLSRPVNELQIDKLKSLSDILKNLKDLTPLKDSPTTTTTTTTTTSNSK</sequence>
<evidence type="ECO:0000313" key="12">
    <source>
        <dbReference type="Proteomes" id="UP000076078"/>
    </source>
</evidence>
<dbReference type="Pfam" id="PF00270">
    <property type="entry name" value="DEAD"/>
    <property type="match status" value="1"/>
</dbReference>
<evidence type="ECO:0000256" key="4">
    <source>
        <dbReference type="ARBA" id="ARBA00022806"/>
    </source>
</evidence>
<gene>
    <name evidence="11" type="ORF">DLAC_04044</name>
</gene>
<dbReference type="InterPro" id="IPR001650">
    <property type="entry name" value="Helicase_C-like"/>
</dbReference>
<dbReference type="OMA" id="DFKNLCM"/>
<dbReference type="GO" id="GO:0003676">
    <property type="term" value="F:nucleic acid binding"/>
    <property type="evidence" value="ECO:0007669"/>
    <property type="project" value="InterPro"/>
</dbReference>
<evidence type="ECO:0000259" key="10">
    <source>
        <dbReference type="PROSITE" id="PS51195"/>
    </source>
</evidence>
<dbReference type="InterPro" id="IPR011545">
    <property type="entry name" value="DEAD/DEAH_box_helicase_dom"/>
</dbReference>
<comment type="caution">
    <text evidence="11">The sequence shown here is derived from an EMBL/GenBank/DDBJ whole genome shotgun (WGS) entry which is preliminary data.</text>
</comment>
<evidence type="ECO:0000256" key="6">
    <source>
        <dbReference type="PROSITE-ProRule" id="PRU00552"/>
    </source>
</evidence>
<evidence type="ECO:0000256" key="7">
    <source>
        <dbReference type="SAM" id="MobiDB-lite"/>
    </source>
</evidence>
<evidence type="ECO:0000313" key="11">
    <source>
        <dbReference type="EMBL" id="KYQ96745.1"/>
    </source>
</evidence>
<dbReference type="OrthoDB" id="10265785at2759"/>
<evidence type="ECO:0000256" key="1">
    <source>
        <dbReference type="ARBA" id="ARBA00012552"/>
    </source>
</evidence>
<keyword evidence="2" id="KW-0547">Nucleotide-binding</keyword>
<dbReference type="SUPFAM" id="SSF52540">
    <property type="entry name" value="P-loop containing nucleoside triphosphate hydrolases"/>
    <property type="match status" value="1"/>
</dbReference>
<dbReference type="Pfam" id="PF00271">
    <property type="entry name" value="Helicase_C"/>
    <property type="match status" value="1"/>
</dbReference>
<feature type="domain" description="Helicase ATP-binding" evidence="8">
    <location>
        <begin position="107"/>
        <end position="273"/>
    </location>
</feature>
<dbReference type="FunCoup" id="A0A151ZS35">
    <property type="interactions" value="844"/>
</dbReference>
<feature type="region of interest" description="Disordered" evidence="7">
    <location>
        <begin position="1"/>
        <end position="41"/>
    </location>
</feature>
<keyword evidence="5" id="KW-0067">ATP-binding</keyword>
<name>A0A151ZS35_TIELA</name>
<dbReference type="Gene3D" id="3.40.50.300">
    <property type="entry name" value="P-loop containing nucleotide triphosphate hydrolases"/>
    <property type="match status" value="2"/>
</dbReference>
<feature type="region of interest" description="Disordered" evidence="7">
    <location>
        <begin position="464"/>
        <end position="484"/>
    </location>
</feature>
<feature type="domain" description="DEAD-box RNA helicase Q" evidence="10">
    <location>
        <begin position="75"/>
        <end position="103"/>
    </location>
</feature>
<dbReference type="PROSITE" id="PS51192">
    <property type="entry name" value="HELICASE_ATP_BIND_1"/>
    <property type="match status" value="1"/>
</dbReference>
<feature type="domain" description="Helicase C-terminal" evidence="9">
    <location>
        <begin position="302"/>
        <end position="453"/>
    </location>
</feature>
<evidence type="ECO:0000256" key="3">
    <source>
        <dbReference type="ARBA" id="ARBA00022801"/>
    </source>
</evidence>
<accession>A0A151ZS35</accession>
<dbReference type="SMART" id="SM00487">
    <property type="entry name" value="DEXDc"/>
    <property type="match status" value="1"/>
</dbReference>
<dbReference type="SMART" id="SM00490">
    <property type="entry name" value="HELICc"/>
    <property type="match status" value="1"/>
</dbReference>
<dbReference type="Proteomes" id="UP000076078">
    <property type="component" value="Unassembled WGS sequence"/>
</dbReference>
<protein>
    <recommendedName>
        <fullName evidence="1">RNA helicase</fullName>
        <ecNumber evidence="1">3.6.4.13</ecNumber>
    </recommendedName>
</protein>
<dbReference type="GO" id="GO:0016787">
    <property type="term" value="F:hydrolase activity"/>
    <property type="evidence" value="ECO:0007669"/>
    <property type="project" value="UniProtKB-KW"/>
</dbReference>
<keyword evidence="12" id="KW-1185">Reference proteome</keyword>
<evidence type="ECO:0000259" key="9">
    <source>
        <dbReference type="PROSITE" id="PS51194"/>
    </source>
</evidence>
<keyword evidence="3" id="KW-0378">Hydrolase</keyword>
<evidence type="ECO:0000256" key="2">
    <source>
        <dbReference type="ARBA" id="ARBA00022741"/>
    </source>
</evidence>
<dbReference type="AlphaFoldDB" id="A0A151ZS35"/>
<dbReference type="EC" id="3.6.4.13" evidence="1"/>
<reference evidence="11 12" key="1">
    <citation type="submission" date="2015-12" db="EMBL/GenBank/DDBJ databases">
        <title>Dictyostelia acquired genes for synthesis and detection of signals that induce cell-type specialization by lateral gene transfer from prokaryotes.</title>
        <authorList>
            <person name="Gloeckner G."/>
            <person name="Schaap P."/>
        </authorList>
    </citation>
    <scope>NUCLEOTIDE SEQUENCE [LARGE SCALE GENOMIC DNA]</scope>
    <source>
        <strain evidence="11 12">TK</strain>
    </source>
</reference>
<dbReference type="InterPro" id="IPR014001">
    <property type="entry name" value="Helicase_ATP-bd"/>
</dbReference>
<feature type="compositionally biased region" description="Basic and acidic residues" evidence="7">
    <location>
        <begin position="20"/>
        <end position="38"/>
    </location>
</feature>
<dbReference type="CDD" id="cd17963">
    <property type="entry name" value="DEADc_DDX19_DDX25"/>
    <property type="match status" value="1"/>
</dbReference>
<feature type="short sequence motif" description="Q motif" evidence="6">
    <location>
        <begin position="75"/>
        <end position="103"/>
    </location>
</feature>
<evidence type="ECO:0000259" key="8">
    <source>
        <dbReference type="PROSITE" id="PS51192"/>
    </source>
</evidence>